<keyword evidence="4" id="KW-1185">Reference proteome</keyword>
<evidence type="ECO:0000313" key="2">
    <source>
        <dbReference type="EMBL" id="GBB86752.1"/>
    </source>
</evidence>
<dbReference type="Gene3D" id="3.80.10.10">
    <property type="entry name" value="Ribonuclease Inhibitor"/>
    <property type="match status" value="1"/>
</dbReference>
<reference evidence="2 4" key="1">
    <citation type="submission" date="2017-11" db="EMBL/GenBank/DDBJ databases">
        <title>The genome of Rhizophagus clarus HR1 reveals common genetic basis of auxotrophy among arbuscular mycorrhizal fungi.</title>
        <authorList>
            <person name="Kobayashi Y."/>
        </authorList>
    </citation>
    <scope>NUCLEOTIDE SEQUENCE [LARGE SCALE GENOMIC DNA]</scope>
    <source>
        <strain evidence="2 4">HR1</strain>
    </source>
</reference>
<dbReference type="InterPro" id="IPR001810">
    <property type="entry name" value="F-box_dom"/>
</dbReference>
<evidence type="ECO:0000313" key="3">
    <source>
        <dbReference type="EMBL" id="GET00397.1"/>
    </source>
</evidence>
<accession>A0A2Z6QDW7</accession>
<dbReference type="EMBL" id="BLAL01000285">
    <property type="protein sequence ID" value="GET00397.1"/>
    <property type="molecule type" value="Genomic_DNA"/>
</dbReference>
<dbReference type="EMBL" id="BEXD01000353">
    <property type="protein sequence ID" value="GBB86752.1"/>
    <property type="molecule type" value="Genomic_DNA"/>
</dbReference>
<dbReference type="InterPro" id="IPR036047">
    <property type="entry name" value="F-box-like_dom_sf"/>
</dbReference>
<evidence type="ECO:0000259" key="1">
    <source>
        <dbReference type="Pfam" id="PF12937"/>
    </source>
</evidence>
<protein>
    <recommendedName>
        <fullName evidence="1">F-box domain-containing protein</fullName>
    </recommendedName>
</protein>
<dbReference type="Proteomes" id="UP000247702">
    <property type="component" value="Unassembled WGS sequence"/>
</dbReference>
<comment type="caution">
    <text evidence="2">The sequence shown here is derived from an EMBL/GenBank/DDBJ whole genome shotgun (WGS) entry which is preliminary data.</text>
</comment>
<dbReference type="Pfam" id="PF12937">
    <property type="entry name" value="F-box-like"/>
    <property type="match status" value="1"/>
</dbReference>
<name>A0A2Z6QDW7_9GLOM</name>
<proteinExistence type="predicted"/>
<dbReference type="SUPFAM" id="SSF81383">
    <property type="entry name" value="F-box domain"/>
    <property type="match status" value="1"/>
</dbReference>
<dbReference type="AlphaFoldDB" id="A0A2Z6QDW7"/>
<reference evidence="3" key="2">
    <citation type="submission" date="2019-10" db="EMBL/GenBank/DDBJ databases">
        <title>Conservation and host-specific expression of non-tandemly repeated heterogenous ribosome RNA gene in arbuscular mycorrhizal fungi.</title>
        <authorList>
            <person name="Maeda T."/>
            <person name="Kobayashi Y."/>
            <person name="Nakagawa T."/>
            <person name="Ezawa T."/>
            <person name="Yamaguchi K."/>
            <person name="Bino T."/>
            <person name="Nishimoto Y."/>
            <person name="Shigenobu S."/>
            <person name="Kawaguchi M."/>
        </authorList>
    </citation>
    <scope>NUCLEOTIDE SEQUENCE</scope>
    <source>
        <strain evidence="3">HR1</strain>
    </source>
</reference>
<dbReference type="InterPro" id="IPR032675">
    <property type="entry name" value="LRR_dom_sf"/>
</dbReference>
<evidence type="ECO:0000313" key="4">
    <source>
        <dbReference type="Proteomes" id="UP000247702"/>
    </source>
</evidence>
<dbReference type="SUPFAM" id="SSF52047">
    <property type="entry name" value="RNI-like"/>
    <property type="match status" value="1"/>
</dbReference>
<sequence length="484" mass="56438">MTQLPVDCLNEIFEHLKDDKHTLYSCVLVNRLWCEVSVRIFWRDIRDYSTSNFSTLIACLPNESKKILYDNGIIISALTSKFPTFNYASFCKILSISRVYYNKIEKLLNSKKNISRQKLRNKTNIVSQEILKMLMNQVTTFNGLDIFLRLNINFILYPGAKDCLKNLTKLRCRSDISTELFYQLSQICHNIRSFTLEYRETIPNEIADLISVQRNLKCFNMKPYPISAVNTLTNVIPSLMSKLPNTLIKFKLDGRYNRLSLLFITNFSNLQELKLSFELNECLGDFEKVQYTLFPQLQILKIEKACPKYEFLINFLEINGNNLKEIYLSDIGGNYGNNSLNSAITTFCPNLRKLSTRIKYNELETLKMIFNSCKDLASIKICCGGIFLSEKEALETFVEYSQNIYELILYHLFGLVHFELLPEELESFFKNWIDRKPLKSLSLIIVKRNAYVNSFDKNHENIEIINKYIKLGVIKKFKVVSLIL</sequence>
<dbReference type="OrthoDB" id="1107553at2759"/>
<feature type="domain" description="F-box" evidence="1">
    <location>
        <begin position="2"/>
        <end position="45"/>
    </location>
</feature>
<dbReference type="Proteomes" id="UP000615446">
    <property type="component" value="Unassembled WGS sequence"/>
</dbReference>
<gene>
    <name evidence="3" type="ORF">RCL2_002685100</name>
    <name evidence="2" type="ORF">RclHR1_13150008</name>
</gene>
<organism evidence="2 4">
    <name type="scientific">Rhizophagus clarus</name>
    <dbReference type="NCBI Taxonomy" id="94130"/>
    <lineage>
        <taxon>Eukaryota</taxon>
        <taxon>Fungi</taxon>
        <taxon>Fungi incertae sedis</taxon>
        <taxon>Mucoromycota</taxon>
        <taxon>Glomeromycotina</taxon>
        <taxon>Glomeromycetes</taxon>
        <taxon>Glomerales</taxon>
        <taxon>Glomeraceae</taxon>
        <taxon>Rhizophagus</taxon>
    </lineage>
</organism>